<evidence type="ECO:0000256" key="10">
    <source>
        <dbReference type="ARBA" id="ARBA00023163"/>
    </source>
</evidence>
<comment type="caution">
    <text evidence="12">The sequence shown here is derived from an EMBL/GenBank/DDBJ whole genome shotgun (WGS) entry which is preliminary data.</text>
</comment>
<comment type="similarity">
    <text evidence="2">Belongs to the Fur family.</text>
</comment>
<comment type="subunit">
    <text evidence="3">Homodimer.</text>
</comment>
<dbReference type="PANTHER" id="PTHR33202">
    <property type="entry name" value="ZINC UPTAKE REGULATION PROTEIN"/>
    <property type="match status" value="1"/>
</dbReference>
<dbReference type="Proteomes" id="UP000642509">
    <property type="component" value="Unassembled WGS sequence"/>
</dbReference>
<dbReference type="SUPFAM" id="SSF46785">
    <property type="entry name" value="Winged helix' DNA-binding domain"/>
    <property type="match status" value="1"/>
</dbReference>
<dbReference type="PANTHER" id="PTHR33202:SF2">
    <property type="entry name" value="FERRIC UPTAKE REGULATION PROTEIN"/>
    <property type="match status" value="1"/>
</dbReference>
<keyword evidence="4" id="KW-0963">Cytoplasm</keyword>
<protein>
    <submittedName>
        <fullName evidence="12">Transcriptional repressor</fullName>
    </submittedName>
</protein>
<evidence type="ECO:0000313" key="13">
    <source>
        <dbReference type="Proteomes" id="UP000642509"/>
    </source>
</evidence>
<organism evidence="12 13">
    <name type="scientific">Citricoccus zhacaiensis</name>
    <dbReference type="NCBI Taxonomy" id="489142"/>
    <lineage>
        <taxon>Bacteria</taxon>
        <taxon>Bacillati</taxon>
        <taxon>Actinomycetota</taxon>
        <taxon>Actinomycetes</taxon>
        <taxon>Micrococcales</taxon>
        <taxon>Micrococcaceae</taxon>
        <taxon>Citricoccus</taxon>
    </lineage>
</organism>
<evidence type="ECO:0000256" key="2">
    <source>
        <dbReference type="ARBA" id="ARBA00007957"/>
    </source>
</evidence>
<evidence type="ECO:0000256" key="8">
    <source>
        <dbReference type="ARBA" id="ARBA00023015"/>
    </source>
</evidence>
<keyword evidence="5" id="KW-0678">Repressor</keyword>
<keyword evidence="10" id="KW-0804">Transcription</keyword>
<dbReference type="InterPro" id="IPR043135">
    <property type="entry name" value="Fur_C"/>
</dbReference>
<name>A0ABQ2LM67_9MICC</name>
<evidence type="ECO:0000256" key="4">
    <source>
        <dbReference type="ARBA" id="ARBA00022490"/>
    </source>
</evidence>
<dbReference type="InterPro" id="IPR002481">
    <property type="entry name" value="FUR"/>
</dbReference>
<dbReference type="CDD" id="cd07153">
    <property type="entry name" value="Fur_like"/>
    <property type="match status" value="1"/>
</dbReference>
<dbReference type="InterPro" id="IPR036390">
    <property type="entry name" value="WH_DNA-bd_sf"/>
</dbReference>
<evidence type="ECO:0000256" key="5">
    <source>
        <dbReference type="ARBA" id="ARBA00022491"/>
    </source>
</evidence>
<keyword evidence="6" id="KW-0479">Metal-binding</keyword>
<accession>A0ABQ2LM67</accession>
<evidence type="ECO:0000313" key="12">
    <source>
        <dbReference type="EMBL" id="GGO40185.1"/>
    </source>
</evidence>
<dbReference type="InterPro" id="IPR036388">
    <property type="entry name" value="WH-like_DNA-bd_sf"/>
</dbReference>
<evidence type="ECO:0000256" key="11">
    <source>
        <dbReference type="SAM" id="MobiDB-lite"/>
    </source>
</evidence>
<proteinExistence type="inferred from homology"/>
<keyword evidence="13" id="KW-1185">Reference proteome</keyword>
<keyword evidence="7" id="KW-0862">Zinc</keyword>
<keyword evidence="9" id="KW-0238">DNA-binding</keyword>
<evidence type="ECO:0000256" key="1">
    <source>
        <dbReference type="ARBA" id="ARBA00004496"/>
    </source>
</evidence>
<dbReference type="Gene3D" id="3.30.1490.190">
    <property type="match status" value="1"/>
</dbReference>
<dbReference type="Gene3D" id="1.10.10.10">
    <property type="entry name" value="Winged helix-like DNA-binding domain superfamily/Winged helix DNA-binding domain"/>
    <property type="match status" value="1"/>
</dbReference>
<evidence type="ECO:0000256" key="9">
    <source>
        <dbReference type="ARBA" id="ARBA00023125"/>
    </source>
</evidence>
<evidence type="ECO:0000256" key="6">
    <source>
        <dbReference type="ARBA" id="ARBA00022723"/>
    </source>
</evidence>
<keyword evidence="8" id="KW-0805">Transcription regulation</keyword>
<dbReference type="EMBL" id="BMLQ01000001">
    <property type="protein sequence ID" value="GGO40185.1"/>
    <property type="molecule type" value="Genomic_DNA"/>
</dbReference>
<feature type="region of interest" description="Disordered" evidence="11">
    <location>
        <begin position="1"/>
        <end position="42"/>
    </location>
</feature>
<dbReference type="Pfam" id="PF01475">
    <property type="entry name" value="FUR"/>
    <property type="match status" value="1"/>
</dbReference>
<evidence type="ECO:0000256" key="7">
    <source>
        <dbReference type="ARBA" id="ARBA00022833"/>
    </source>
</evidence>
<evidence type="ECO:0000256" key="3">
    <source>
        <dbReference type="ARBA" id="ARBA00011738"/>
    </source>
</evidence>
<sequence>MLHVRHEFPADLSLPGSPAPRDEDAGSLAWMNAGPVKSRSTRQKTAVNRALDELTDFVSAQELFAVLKERGEQVSLATVYRVLQQQQQDGLVDVLNPDDGESLFRRCEAQTHHHHLVCRRCGRAVEIEAPAVEQWAARIASEHEFTEVEHTVEIYGICPDCSRS</sequence>
<comment type="subcellular location">
    <subcellularLocation>
        <location evidence="1">Cytoplasm</location>
    </subcellularLocation>
</comment>
<gene>
    <name evidence="12" type="ORF">GCM10010977_02020</name>
</gene>
<reference evidence="13" key="1">
    <citation type="journal article" date="2019" name="Int. J. Syst. Evol. Microbiol.">
        <title>The Global Catalogue of Microorganisms (GCM) 10K type strain sequencing project: providing services to taxonomists for standard genome sequencing and annotation.</title>
        <authorList>
            <consortium name="The Broad Institute Genomics Platform"/>
            <consortium name="The Broad Institute Genome Sequencing Center for Infectious Disease"/>
            <person name="Wu L."/>
            <person name="Ma J."/>
        </authorList>
    </citation>
    <scope>NUCLEOTIDE SEQUENCE [LARGE SCALE GENOMIC DNA]</scope>
    <source>
        <strain evidence="13">CGMCC 1.7064</strain>
    </source>
</reference>